<dbReference type="Gene3D" id="3.40.50.300">
    <property type="entry name" value="P-loop containing nucleotide triphosphate hydrolases"/>
    <property type="match status" value="1"/>
</dbReference>
<protein>
    <recommendedName>
        <fullName evidence="2">Helicase ATP-binding domain-containing protein</fullName>
    </recommendedName>
</protein>
<dbReference type="GO" id="GO:0016787">
    <property type="term" value="F:hydrolase activity"/>
    <property type="evidence" value="ECO:0007669"/>
    <property type="project" value="InterPro"/>
</dbReference>
<evidence type="ECO:0000313" key="3">
    <source>
        <dbReference type="EMBL" id="GHM59381.1"/>
    </source>
</evidence>
<gene>
    <name evidence="3" type="ORF">sL5_03740</name>
</gene>
<evidence type="ECO:0000256" key="1">
    <source>
        <dbReference type="SAM" id="Coils"/>
    </source>
</evidence>
<dbReference type="EMBL" id="BNGU01000011">
    <property type="protein sequence ID" value="GHM59381.1"/>
    <property type="molecule type" value="Genomic_DNA"/>
</dbReference>
<comment type="caution">
    <text evidence="3">The sequence shown here is derived from an EMBL/GenBank/DDBJ whole genome shotgun (WGS) entry which is preliminary data.</text>
</comment>
<evidence type="ECO:0000259" key="2">
    <source>
        <dbReference type="PROSITE" id="PS51192"/>
    </source>
</evidence>
<dbReference type="Proteomes" id="UP000637906">
    <property type="component" value="Unassembled WGS sequence"/>
</dbReference>
<evidence type="ECO:0000313" key="4">
    <source>
        <dbReference type="Proteomes" id="UP000637906"/>
    </source>
</evidence>
<dbReference type="Pfam" id="PF04851">
    <property type="entry name" value="ResIII"/>
    <property type="match status" value="1"/>
</dbReference>
<dbReference type="InterPro" id="IPR014001">
    <property type="entry name" value="Helicase_ATP-bd"/>
</dbReference>
<dbReference type="InterPro" id="IPR006935">
    <property type="entry name" value="Helicase/UvrB_N"/>
</dbReference>
<name>A0A8J3HW62_9RICK</name>
<dbReference type="SMART" id="SM00487">
    <property type="entry name" value="DEXDc"/>
    <property type="match status" value="1"/>
</dbReference>
<accession>A0A8J3HW62</accession>
<feature type="coiled-coil region" evidence="1">
    <location>
        <begin position="1045"/>
        <end position="1072"/>
    </location>
</feature>
<feature type="domain" description="Helicase ATP-binding" evidence="2">
    <location>
        <begin position="189"/>
        <end position="349"/>
    </location>
</feature>
<keyword evidence="4" id="KW-1185">Reference proteome</keyword>
<sequence>MKIEKQKLNVKEIVNAGQKVYLGYLLLDMINDEKNNYFTINNKKCLSFSEYVTELVKKENVNEFQKKVQIGKKHYEIQIKANSDGQYNVKIANSIEATDAATSDGEDSGYDSDDNQSTKAQNIEFKPKNKYNHEDFFNLCNAHELTFSCNDQGNYAFSTKIDNHTIGGPDKIDLYPIHISNLYQMINHIKDDTKDPNVLISMATGSGKSFTQALWTFVLDLAGYHGVCAVHQDALAGQLEEDFGRLLPSSITDKVKVCDKGRMGDIDSSTHMITTHDMLFKEKSSEFEDLFTKNNKWWVSVDEAHNATKVELYKKSIGNLKTPIAFLTATPSEVIAKQVSCVINLSLKEKEEQGISKSPVIKTKIAASRIQKAKKKSEFKFGERIALWFASVIEKERLSSAHECIGNIEECVIYRKTTDPFYVTNVKNSNENDIKKSLRWNVYLPIGEKFLGLVGRGSHDPVVNFHLMLNGDEVDSAYENGNKVSRQNVYDFFGLDGLSSHGTKLDEAYLNKYKESKKELKKASLRNYLVDHNDCDSNQAEDFIENNVDYFNDAAKYQEFHVLHGIIENTISYLTGYDSITLDHKRCHDLDSLVNEVKTKLLSQTVEEHTTQILTNLVSEGIPESIAEDIAEQKSIILKTLERNQSKNEFFKMIVDNWVLDKRIHDAYLDKKQLSDLQSFCQKHKTIFLVNGLQKTATKIEDNRPFFNLKEKSFTLSEDGNDEAKSITKHKLSTIEALDDTTLQYYYEPNYCAAEYTEKVVDKLFKKGLIGSYITSEKTTGFNDISLCNVGLITDKTDDNINDPAEIIQAFGRNRGLNWAKQPTFFLVTKQEVKVSFDVNELTKNGYVKALNKADKKHHKELVKRLGSKIARQIQDYIDVNTEPSGEINSSHLENKLIEIIWGEYEDLYNKNNHDNEKTKSDFIDALNDTYKILYSYKDDIKKNYQLPVSAHVITFILEFITKIIYWFLSHSSYKEFKQEAKELENSEKKAELINERTYAHIIQNYRYKDIISNGLALKKVMFLMKDKAKCSQDFVIANLHKFVKTEKAEELKQLDQSIKELLNKLVATTSLSEKQKKQISYYVNEKNSWIKEMYDNKQQLSFVNINNEVIFNLISSDPTLKQYLEKEEITEEKFDINLFDPSVIQEFMKLQSFNLIKELMNDYENVVDKCKTEEYIANSTAHYFQSETYQKLLHYFISPLKEEHLLAILNSIYPQDNVDGKVSNVEKLKKISKFKKSIKNREQFGEIVKECGGTEEISKIQEYISDTCFEILHCHCYYHNMGKKGEYIRDEKDKIKPKLYCEEGGQKHKIWTMKDADDSYVVFMHKKVQFINGNTQSFDDIGEIDLLDNQKKIEHGQEAADNLLLFNKTLKNHKNNTSSAIKIEEVAPKLIDLKQLKNTECYNAVQQEKESYYNK</sequence>
<reference evidence="3 4" key="1">
    <citation type="journal article" date="2021" name="Microb. Ecol.">
        <title>Candidatus Mesenet longicola: Novel Endosymbionts of Brontispa longissima that Induce Cytoplasmic Incompatibility.</title>
        <authorList>
            <person name="Takano S."/>
            <person name="Gotoh Y."/>
            <person name="Hayashi T."/>
        </authorList>
    </citation>
    <scope>NUCLEOTIDE SEQUENCE [LARGE SCALE GENOMIC DNA]</scope>
    <source>
        <strain evidence="3">L5</strain>
    </source>
</reference>
<dbReference type="GO" id="GO:0003677">
    <property type="term" value="F:DNA binding"/>
    <property type="evidence" value="ECO:0007669"/>
    <property type="project" value="InterPro"/>
</dbReference>
<organism evidence="3 4">
    <name type="scientific">Candidatus Mesenet longicola</name>
    <dbReference type="NCBI Taxonomy" id="1892558"/>
    <lineage>
        <taxon>Bacteria</taxon>
        <taxon>Pseudomonadati</taxon>
        <taxon>Pseudomonadota</taxon>
        <taxon>Alphaproteobacteria</taxon>
        <taxon>Rickettsiales</taxon>
        <taxon>Anaplasmataceae</taxon>
        <taxon>Candidatus Mesenet</taxon>
    </lineage>
</organism>
<dbReference type="PROSITE" id="PS51192">
    <property type="entry name" value="HELICASE_ATP_BIND_1"/>
    <property type="match status" value="1"/>
</dbReference>
<dbReference type="SUPFAM" id="SSF52540">
    <property type="entry name" value="P-loop containing nucleoside triphosphate hydrolases"/>
    <property type="match status" value="1"/>
</dbReference>
<keyword evidence="1" id="KW-0175">Coiled coil</keyword>
<dbReference type="InterPro" id="IPR027417">
    <property type="entry name" value="P-loop_NTPase"/>
</dbReference>
<dbReference type="GO" id="GO:0005524">
    <property type="term" value="F:ATP binding"/>
    <property type="evidence" value="ECO:0007669"/>
    <property type="project" value="InterPro"/>
</dbReference>
<proteinExistence type="predicted"/>